<dbReference type="STRING" id="985895.E5AEL1"/>
<dbReference type="OrthoDB" id="4491390at2759"/>
<evidence type="ECO:0000313" key="1">
    <source>
        <dbReference type="EMBL" id="CBY01650.1"/>
    </source>
</evidence>
<sequence>MQDLLGYGTSIASLLEKVDRVTYEVPEALWSLSVLDQTLQDWETSHLQQGDVGYWPVTPNQLNLNASLQGLPDTCFAFPNVASGNALTHCWAFRVVCLLEVMGPERSITDEASSNNATLNEGSWRSRILDLTMMICQGLPYLVQQNMGLYGPLSAAFPLGMVNKTIHRLGLQDHRIAAWHSLIQAQIVPRHGPSVNSSNR</sequence>
<dbReference type="eggNOG" id="ENOG502SPH9">
    <property type="taxonomic scope" value="Eukaryota"/>
</dbReference>
<dbReference type="HOGENOM" id="CLU_021599_0_0_1"/>
<dbReference type="GeneID" id="13290656"/>
<protein>
    <submittedName>
        <fullName evidence="1">Predicted protein</fullName>
    </submittedName>
</protein>
<dbReference type="VEuPathDB" id="FungiDB:LEMA_P004370.1"/>
<gene>
    <name evidence="1" type="ORF">LEMA_P004370.1</name>
</gene>
<accession>E5AEL1</accession>
<reference evidence="2" key="1">
    <citation type="journal article" date="2011" name="Nat. Commun.">
        <title>Effector diversification within compartments of the Leptosphaeria maculans genome affected by Repeat-Induced Point mutations.</title>
        <authorList>
            <person name="Rouxel T."/>
            <person name="Grandaubert J."/>
            <person name="Hane J.K."/>
            <person name="Hoede C."/>
            <person name="van de Wouw A.P."/>
            <person name="Couloux A."/>
            <person name="Dominguez V."/>
            <person name="Anthouard V."/>
            <person name="Bally P."/>
            <person name="Bourras S."/>
            <person name="Cozijnsen A.J."/>
            <person name="Ciuffetti L.M."/>
            <person name="Degrave A."/>
            <person name="Dilmaghani A."/>
            <person name="Duret L."/>
            <person name="Fudal I."/>
            <person name="Goodwin S.B."/>
            <person name="Gout L."/>
            <person name="Glaser N."/>
            <person name="Linglin J."/>
            <person name="Kema G.H.J."/>
            <person name="Lapalu N."/>
            <person name="Lawrence C.B."/>
            <person name="May K."/>
            <person name="Meyer M."/>
            <person name="Ollivier B."/>
            <person name="Poulain J."/>
            <person name="Schoch C.L."/>
            <person name="Simon A."/>
            <person name="Spatafora J.W."/>
            <person name="Stachowiak A."/>
            <person name="Turgeon B.G."/>
            <person name="Tyler B.M."/>
            <person name="Vincent D."/>
            <person name="Weissenbach J."/>
            <person name="Amselem J."/>
            <person name="Quesneville H."/>
            <person name="Oliver R.P."/>
            <person name="Wincker P."/>
            <person name="Balesdent M.-H."/>
            <person name="Howlett B.J."/>
        </authorList>
    </citation>
    <scope>NUCLEOTIDE SEQUENCE [LARGE SCALE GENOMIC DNA]</scope>
    <source>
        <strain evidence="2">JN3 / isolate v23.1.3 / race Av1-4-5-6-7-8</strain>
    </source>
</reference>
<keyword evidence="2" id="KW-1185">Reference proteome</keyword>
<dbReference type="InterPro" id="IPR053178">
    <property type="entry name" value="Osmoadaptation_assoc"/>
</dbReference>
<evidence type="ECO:0000313" key="2">
    <source>
        <dbReference type="Proteomes" id="UP000002668"/>
    </source>
</evidence>
<dbReference type="PANTHER" id="PTHR38111">
    <property type="entry name" value="ZN(2)-C6 FUNGAL-TYPE DOMAIN-CONTAINING PROTEIN-RELATED"/>
    <property type="match status" value="1"/>
</dbReference>
<dbReference type="InParanoid" id="E5AEL1"/>
<dbReference type="AlphaFoldDB" id="E5AEL1"/>
<name>E5AEL1_LEPMJ</name>
<proteinExistence type="predicted"/>
<organism evidence="1 2">
    <name type="scientific">Leptosphaeria maculans (strain JN3 / isolate v23.1.3 / race Av1-4-5-6-7-8)</name>
    <name type="common">Blackleg fungus</name>
    <name type="synonym">Phoma lingam</name>
    <dbReference type="NCBI Taxonomy" id="985895"/>
    <lineage>
        <taxon>Eukaryota</taxon>
        <taxon>Fungi</taxon>
        <taxon>Dikarya</taxon>
        <taxon>Ascomycota</taxon>
        <taxon>Pezizomycotina</taxon>
        <taxon>Dothideomycetes</taxon>
        <taxon>Pleosporomycetidae</taxon>
        <taxon>Pleosporales</taxon>
        <taxon>Pleosporineae</taxon>
        <taxon>Leptosphaeriaceae</taxon>
        <taxon>Plenodomus</taxon>
        <taxon>Plenodomus lingam/Leptosphaeria maculans species complex</taxon>
    </lineage>
</organism>
<dbReference type="Proteomes" id="UP000002668">
    <property type="component" value="Genome"/>
</dbReference>
<dbReference type="EMBL" id="FP929139">
    <property type="protein sequence ID" value="CBY01650.1"/>
    <property type="molecule type" value="Genomic_DNA"/>
</dbReference>
<dbReference type="PANTHER" id="PTHR38111:SF9">
    <property type="entry name" value="ZN(2)-C6 FUNGAL-TYPE DOMAIN-CONTAINING PROTEIN"/>
    <property type="match status" value="1"/>
</dbReference>